<dbReference type="InterPro" id="IPR010144">
    <property type="entry name" value="CRISPR-assoc_prot_Csd1-typ"/>
</dbReference>
<protein>
    <submittedName>
        <fullName evidence="2">Uncharacterized protein</fullName>
    </submittedName>
</protein>
<name>A0A3S0K8S0_9DEIO</name>
<dbReference type="AlphaFoldDB" id="A0A3S0K8S0"/>
<accession>A0A3S0K8S0</accession>
<organism evidence="2 3">
    <name type="scientific">Deinococcus radiophilus</name>
    <dbReference type="NCBI Taxonomy" id="32062"/>
    <lineage>
        <taxon>Bacteria</taxon>
        <taxon>Thermotogati</taxon>
        <taxon>Deinococcota</taxon>
        <taxon>Deinococci</taxon>
        <taxon>Deinococcales</taxon>
        <taxon>Deinococcaceae</taxon>
        <taxon>Deinococcus</taxon>
    </lineage>
</organism>
<evidence type="ECO:0000313" key="2">
    <source>
        <dbReference type="EMBL" id="RTR25195.1"/>
    </source>
</evidence>
<comment type="caution">
    <text evidence="2">The sequence shown here is derived from an EMBL/GenBank/DDBJ whole genome shotgun (WGS) entry which is preliminary data.</text>
</comment>
<evidence type="ECO:0000256" key="1">
    <source>
        <dbReference type="SAM" id="MobiDB-lite"/>
    </source>
</evidence>
<dbReference type="EMBL" id="RXPE01000035">
    <property type="protein sequence ID" value="RTR25195.1"/>
    <property type="molecule type" value="Genomic_DNA"/>
</dbReference>
<keyword evidence="3" id="KW-1185">Reference proteome</keyword>
<evidence type="ECO:0000313" key="3">
    <source>
        <dbReference type="Proteomes" id="UP000277766"/>
    </source>
</evidence>
<reference evidence="2 3" key="1">
    <citation type="submission" date="2018-12" db="EMBL/GenBank/DDBJ databases">
        <title>Deinococcus radiophilus ATCC 27603 genome sequencing and assembly.</title>
        <authorList>
            <person name="Maclea K.S."/>
            <person name="Maynard C.R."/>
        </authorList>
    </citation>
    <scope>NUCLEOTIDE SEQUENCE [LARGE SCALE GENOMIC DNA]</scope>
    <source>
        <strain evidence="2 3">ATCC 27603</strain>
    </source>
</reference>
<dbReference type="OrthoDB" id="9778918at2"/>
<proteinExistence type="predicted"/>
<dbReference type="Pfam" id="PF09709">
    <property type="entry name" value="Cas_Csd1"/>
    <property type="match status" value="1"/>
</dbReference>
<feature type="region of interest" description="Disordered" evidence="1">
    <location>
        <begin position="14"/>
        <end position="33"/>
    </location>
</feature>
<gene>
    <name evidence="2" type="ORF">EJ104_11865</name>
</gene>
<sequence>MSLLSQLREYELRMRREGQKPATEGAPDGETTGGMPFMYALQNVRWEVRLNIDGTLRDVLPLSSGKVKGKDKGLEITSPKVKRSGKNFKAQLFMDNAEYALGIVRKVGDPNVTQRHGAFCNLVYDCADKTALPAAVAVANFLRSHDPEKFFEDHLESVADFSPDTNVIFTVDGIRLTEIKEIQDYWAELFSASHDEELTGDKKLIVAECLITGVVGPVMNRYQLKVLLVAVRRAWHSSAPIMMPLSPMVFGHHKLLQSNLRQQLTMPMD</sequence>
<dbReference type="Proteomes" id="UP000277766">
    <property type="component" value="Unassembled WGS sequence"/>
</dbReference>